<comment type="caution">
    <text evidence="2">The sequence shown here is derived from an EMBL/GenBank/DDBJ whole genome shotgun (WGS) entry which is preliminary data.</text>
</comment>
<keyword evidence="1" id="KW-1133">Transmembrane helix</keyword>
<accession>A0A4Y4B3G2</accession>
<organism evidence="2 3">
    <name type="scientific">Flavobacterium flevense</name>
    <dbReference type="NCBI Taxonomy" id="983"/>
    <lineage>
        <taxon>Bacteria</taxon>
        <taxon>Pseudomonadati</taxon>
        <taxon>Bacteroidota</taxon>
        <taxon>Flavobacteriia</taxon>
        <taxon>Flavobacteriales</taxon>
        <taxon>Flavobacteriaceae</taxon>
        <taxon>Flavobacterium</taxon>
    </lineage>
</organism>
<evidence type="ECO:0000313" key="3">
    <source>
        <dbReference type="Proteomes" id="UP000316775"/>
    </source>
</evidence>
<dbReference type="EMBL" id="BJNP01000051">
    <property type="protein sequence ID" value="GEC73587.1"/>
    <property type="molecule type" value="Genomic_DNA"/>
</dbReference>
<name>A0A4Y4B3G2_9FLAO</name>
<gene>
    <name evidence="2" type="primary">ccoH</name>
    <name evidence="2" type="ORF">FFL01_31260</name>
</gene>
<evidence type="ECO:0000313" key="2">
    <source>
        <dbReference type="EMBL" id="GEC73587.1"/>
    </source>
</evidence>
<dbReference type="AlphaFoldDB" id="A0A4Y4B3G2"/>
<reference evidence="2 3" key="1">
    <citation type="submission" date="2019-06" db="EMBL/GenBank/DDBJ databases">
        <title>Whole genome shotgun sequence of Flavobacterium flevense NBRC 14960.</title>
        <authorList>
            <person name="Hosoyama A."/>
            <person name="Uohara A."/>
            <person name="Ohji S."/>
            <person name="Ichikawa N."/>
        </authorList>
    </citation>
    <scope>NUCLEOTIDE SEQUENCE [LARGE SCALE GENOMIC DNA]</scope>
    <source>
        <strain evidence="2 3">NBRC 14960</strain>
    </source>
</reference>
<evidence type="ECO:0000256" key="1">
    <source>
        <dbReference type="SAM" id="Phobius"/>
    </source>
</evidence>
<keyword evidence="3" id="KW-1185">Reference proteome</keyword>
<dbReference type="InterPro" id="IPR008620">
    <property type="entry name" value="FixH"/>
</dbReference>
<keyword evidence="1" id="KW-0812">Transmembrane</keyword>
<keyword evidence="1" id="KW-0472">Membrane</keyword>
<dbReference type="STRING" id="983.SAMN05443543_10669"/>
<proteinExistence type="predicted"/>
<sequence>MQYIENMTTNNLKDSKISVGVPPSGVRGINWGTGLVIAIALFMSFILYFVIKVQSNSKYDNELVVEEYYKHDARFQEEMQRVQNAQDLNHKPIITQTHEGITIVFPQEFTTNQITGTVSLYRPSNKKLDFDTPISLSNPTLLIPKSKLAGGQWGINMEWQYQGKKYLTKESIYIN</sequence>
<dbReference type="Proteomes" id="UP000316775">
    <property type="component" value="Unassembled WGS sequence"/>
</dbReference>
<dbReference type="Pfam" id="PF05751">
    <property type="entry name" value="FixH"/>
    <property type="match status" value="1"/>
</dbReference>
<feature type="transmembrane region" description="Helical" evidence="1">
    <location>
        <begin position="29"/>
        <end position="51"/>
    </location>
</feature>
<protein>
    <submittedName>
        <fullName evidence="2">Cytochrome Cbb3 oxidase maturation protein CcoH</fullName>
    </submittedName>
</protein>